<evidence type="ECO:0000313" key="2">
    <source>
        <dbReference type="Proteomes" id="UP000192917"/>
    </source>
</evidence>
<dbReference type="Gene3D" id="3.20.20.70">
    <property type="entry name" value="Aldolase class I"/>
    <property type="match status" value="1"/>
</dbReference>
<dbReference type="STRING" id="560819.SAMN05428998_10358"/>
<dbReference type="GO" id="GO:0043720">
    <property type="term" value="F:3-keto-5-aminohexanoate cleavage activity"/>
    <property type="evidence" value="ECO:0007669"/>
    <property type="project" value="InterPro"/>
</dbReference>
<organism evidence="1 2">
    <name type="scientific">Tistlia consotensis USBA 355</name>
    <dbReference type="NCBI Taxonomy" id="560819"/>
    <lineage>
        <taxon>Bacteria</taxon>
        <taxon>Pseudomonadati</taxon>
        <taxon>Pseudomonadota</taxon>
        <taxon>Alphaproteobacteria</taxon>
        <taxon>Rhodospirillales</taxon>
        <taxon>Rhodovibrionaceae</taxon>
        <taxon>Tistlia</taxon>
    </lineage>
</organism>
<dbReference type="SUPFAM" id="SSF51569">
    <property type="entry name" value="Aldolase"/>
    <property type="match status" value="1"/>
</dbReference>
<sequence length="254" mass="26520">MLQACLNGDRTKSFNPAVPVTPAELAAEAAAAVAAGATELHFHPRDAAGRESLAPDDVAAALAAVRRAVPGVPLGLSTHWQIAPGGRARQALLAAWQERPDYVSVNLGEPDAPEVVRLMLARGIGVEAGLWSRADAERFLALPEAPACHRVLIELVVEPEPAAALATARAILARLDAAACPLPRLLHGQDATQWPLYRESLALGLDGRIGFEDGGWLPDGRPAAGNAELVAAALQAAGPAGRNPERLDELPSCR</sequence>
<dbReference type="Proteomes" id="UP000192917">
    <property type="component" value="Unassembled WGS sequence"/>
</dbReference>
<dbReference type="AlphaFoldDB" id="A0A1Y6BG33"/>
<accession>A0A1Y6BG33</accession>
<keyword evidence="2" id="KW-1185">Reference proteome</keyword>
<proteinExistence type="predicted"/>
<dbReference type="PANTHER" id="PTHR37418">
    <property type="entry name" value="3-KETO-5-AMINOHEXANOATE CLEAVAGE ENZYME-RELATED"/>
    <property type="match status" value="1"/>
</dbReference>
<dbReference type="PANTHER" id="PTHR37418:SF1">
    <property type="entry name" value="3-KETO-5-AMINOHEXANOATE CLEAVAGE PROTEIN"/>
    <property type="match status" value="1"/>
</dbReference>
<dbReference type="InterPro" id="IPR013785">
    <property type="entry name" value="Aldolase_TIM"/>
</dbReference>
<dbReference type="InterPro" id="IPR008567">
    <property type="entry name" value="BKACE"/>
</dbReference>
<dbReference type="EMBL" id="FWZX01000003">
    <property type="protein sequence ID" value="SMF02471.1"/>
    <property type="molecule type" value="Genomic_DNA"/>
</dbReference>
<name>A0A1Y6BG33_9PROT</name>
<protein>
    <submittedName>
        <fullName evidence="1">Uncharacterized conserved protein, DUF849 family</fullName>
    </submittedName>
</protein>
<dbReference type="Pfam" id="PF05853">
    <property type="entry name" value="BKACE"/>
    <property type="match status" value="1"/>
</dbReference>
<dbReference type="RefSeq" id="WP_085121511.1">
    <property type="nucleotide sequence ID" value="NZ_FWZX01000003.1"/>
</dbReference>
<evidence type="ECO:0000313" key="1">
    <source>
        <dbReference type="EMBL" id="SMF02471.1"/>
    </source>
</evidence>
<reference evidence="1 2" key="1">
    <citation type="submission" date="2017-04" db="EMBL/GenBank/DDBJ databases">
        <authorList>
            <person name="Afonso C.L."/>
            <person name="Miller P.J."/>
            <person name="Scott M.A."/>
            <person name="Spackman E."/>
            <person name="Goraichik I."/>
            <person name="Dimitrov K.M."/>
            <person name="Suarez D.L."/>
            <person name="Swayne D.E."/>
        </authorList>
    </citation>
    <scope>NUCLEOTIDE SEQUENCE [LARGE SCALE GENOMIC DNA]</scope>
    <source>
        <strain evidence="1 2">USBA 355</strain>
    </source>
</reference>
<gene>
    <name evidence="1" type="ORF">SAMN05428998_10358</name>
</gene>